<sequence>MLAFFRTHAQHLVCVPRQPMSDHNETKAVGSSMVALYSPSAGRMKTVPFVPLLASNSTVSL</sequence>
<name>A0AA35TEF0_GEOBA</name>
<dbReference type="AlphaFoldDB" id="A0AA35TEF0"/>
<evidence type="ECO:0000313" key="1">
    <source>
        <dbReference type="EMBL" id="CAI8045441.1"/>
    </source>
</evidence>
<organism evidence="1 2">
    <name type="scientific">Geodia barretti</name>
    <name type="common">Barrett's horny sponge</name>
    <dbReference type="NCBI Taxonomy" id="519541"/>
    <lineage>
        <taxon>Eukaryota</taxon>
        <taxon>Metazoa</taxon>
        <taxon>Porifera</taxon>
        <taxon>Demospongiae</taxon>
        <taxon>Heteroscleromorpha</taxon>
        <taxon>Tetractinellida</taxon>
        <taxon>Astrophorina</taxon>
        <taxon>Geodiidae</taxon>
        <taxon>Geodia</taxon>
    </lineage>
</organism>
<evidence type="ECO:0000313" key="2">
    <source>
        <dbReference type="Proteomes" id="UP001174909"/>
    </source>
</evidence>
<reference evidence="1" key="1">
    <citation type="submission" date="2023-03" db="EMBL/GenBank/DDBJ databases">
        <authorList>
            <person name="Steffen K."/>
            <person name="Cardenas P."/>
        </authorList>
    </citation>
    <scope>NUCLEOTIDE SEQUENCE</scope>
</reference>
<protein>
    <submittedName>
        <fullName evidence="1">Uncharacterized protein</fullName>
    </submittedName>
</protein>
<accession>A0AA35TEF0</accession>
<proteinExistence type="predicted"/>
<dbReference type="EMBL" id="CASHTH010003472">
    <property type="protein sequence ID" value="CAI8045441.1"/>
    <property type="molecule type" value="Genomic_DNA"/>
</dbReference>
<gene>
    <name evidence="1" type="ORF">GBAR_LOCUS25135</name>
</gene>
<dbReference type="Proteomes" id="UP001174909">
    <property type="component" value="Unassembled WGS sequence"/>
</dbReference>
<keyword evidence="2" id="KW-1185">Reference proteome</keyword>
<comment type="caution">
    <text evidence="1">The sequence shown here is derived from an EMBL/GenBank/DDBJ whole genome shotgun (WGS) entry which is preliminary data.</text>
</comment>